<sequence>MLRLTMLGRAISLCLLFHAFQTEGIRLHHTINQLKNNDSRALDSVDGPTKQNMISLNSNLIMVTSSRQDSSSYDEPCFAVHQTTPRGPGNNYYGFHATMDVYGHELKPGQGSSTGIWVNHNGNGVTSVLNAISVGWHIYPDHYGDSHPHFYTHWTRDGYKETGCINMDCPGFVRANGAVIAPGAVIHPVSDVPEGHIQNITLKVLKDKTSGDWWVYYGFNTIPTGVGYFPNSLFTYLAEKANQVAFGAYVINDKTLPTPPMGSGALPNGGQGRAASFTNLRFIDQDGNSSPITADLPELVTEEKCHSITPIDNAECFYGGPGGCVK</sequence>
<evidence type="ECO:0000313" key="1">
    <source>
        <dbReference type="EnsemblPlants" id="AVESA.00010b.r2.4AG0626240.1.CDS"/>
    </source>
</evidence>
<keyword evidence="2" id="KW-1185">Reference proteome</keyword>
<reference evidence="1" key="1">
    <citation type="submission" date="2021-05" db="EMBL/GenBank/DDBJ databases">
        <authorList>
            <person name="Scholz U."/>
            <person name="Mascher M."/>
            <person name="Fiebig A."/>
        </authorList>
    </citation>
    <scope>NUCLEOTIDE SEQUENCE [LARGE SCALE GENOMIC DNA]</scope>
</reference>
<protein>
    <submittedName>
        <fullName evidence="1">Uncharacterized protein</fullName>
    </submittedName>
</protein>
<proteinExistence type="predicted"/>
<evidence type="ECO:0000313" key="2">
    <source>
        <dbReference type="Proteomes" id="UP001732700"/>
    </source>
</evidence>
<accession>A0ACD5WF71</accession>
<reference evidence="1" key="2">
    <citation type="submission" date="2025-09" db="UniProtKB">
        <authorList>
            <consortium name="EnsemblPlants"/>
        </authorList>
    </citation>
    <scope>IDENTIFICATION</scope>
</reference>
<dbReference type="Proteomes" id="UP001732700">
    <property type="component" value="Chromosome 4A"/>
</dbReference>
<organism evidence="1 2">
    <name type="scientific">Avena sativa</name>
    <name type="common">Oat</name>
    <dbReference type="NCBI Taxonomy" id="4498"/>
    <lineage>
        <taxon>Eukaryota</taxon>
        <taxon>Viridiplantae</taxon>
        <taxon>Streptophyta</taxon>
        <taxon>Embryophyta</taxon>
        <taxon>Tracheophyta</taxon>
        <taxon>Spermatophyta</taxon>
        <taxon>Magnoliopsida</taxon>
        <taxon>Liliopsida</taxon>
        <taxon>Poales</taxon>
        <taxon>Poaceae</taxon>
        <taxon>BOP clade</taxon>
        <taxon>Pooideae</taxon>
        <taxon>Poodae</taxon>
        <taxon>Poeae</taxon>
        <taxon>Poeae Chloroplast Group 1 (Aveneae type)</taxon>
        <taxon>Aveninae</taxon>
        <taxon>Avena</taxon>
    </lineage>
</organism>
<name>A0ACD5WF71_AVESA</name>
<dbReference type="EnsemblPlants" id="AVESA.00010b.r2.4AG0626240.1">
    <property type="protein sequence ID" value="AVESA.00010b.r2.4AG0626240.1.CDS"/>
    <property type="gene ID" value="AVESA.00010b.r2.4AG0626240"/>
</dbReference>